<gene>
    <name evidence="6" type="ORF">SDC9_41175</name>
</gene>
<organism evidence="6">
    <name type="scientific">bioreactor metagenome</name>
    <dbReference type="NCBI Taxonomy" id="1076179"/>
    <lineage>
        <taxon>unclassified sequences</taxon>
        <taxon>metagenomes</taxon>
        <taxon>ecological metagenomes</taxon>
    </lineage>
</organism>
<accession>A0A644VX20</accession>
<dbReference type="CDD" id="cd17278">
    <property type="entry name" value="RMtype1_S_LdeBORF1052P-TRD2-CR2"/>
    <property type="match status" value="1"/>
</dbReference>
<evidence type="ECO:0000259" key="5">
    <source>
        <dbReference type="Pfam" id="PF01420"/>
    </source>
</evidence>
<proteinExistence type="inferred from homology"/>
<feature type="domain" description="Type I restriction modification DNA specificity" evidence="5">
    <location>
        <begin position="45"/>
        <end position="153"/>
    </location>
</feature>
<dbReference type="EMBL" id="VSSQ01000451">
    <property type="protein sequence ID" value="MPL95012.1"/>
    <property type="molecule type" value="Genomic_DNA"/>
</dbReference>
<sequence length="466" mass="53530">MFTYIDVASINKEKGELGEELTILNPEDAPSRARKLVSEGTVIYSTVRPYLLNIAIVNKKFKYEPIVSTAFAVIHPCNGVSNKFILYYLRSISFIRYVESQMVGMAYPAINDEKLFGGVFPLPPTEEQERIVEKVDSLMAFCDKLEKALEKKVHYGWLSAKSVFNAVGNISDTEELEENLKFILLNFKDLSLGDNSVKELKNCILQLAVQGKLVPQNPNDEPAQVLLEKIREEKERLIKEKKIKKEKPLGEISEEEKPWILPSGWMWIRLGEVTQFISGYAFKSNTYIEKSDNQVIRLGNVKNEGLILDQKDIYIPDTIADECKNYMITNNDILVTMTGTRNKRDYFFTYKVCENDLTEQKLFLNQRVGLIRNYIVQQSEFLNISLKSNYILNRIFESETGTANQGNIGVKAINELVIPMPPLEEQKRIVKKVDSLIKLCNELEKKIEKQKDYSNRLMESILKSSF</sequence>
<name>A0A644VX20_9ZZZZ</name>
<evidence type="ECO:0000256" key="2">
    <source>
        <dbReference type="ARBA" id="ARBA00022747"/>
    </source>
</evidence>
<protein>
    <recommendedName>
        <fullName evidence="5">Type I restriction modification DNA specificity domain-containing protein</fullName>
    </recommendedName>
</protein>
<feature type="coiled-coil region" evidence="4">
    <location>
        <begin position="433"/>
        <end position="460"/>
    </location>
</feature>
<evidence type="ECO:0000256" key="4">
    <source>
        <dbReference type="SAM" id="Coils"/>
    </source>
</evidence>
<reference evidence="6" key="1">
    <citation type="submission" date="2019-08" db="EMBL/GenBank/DDBJ databases">
        <authorList>
            <person name="Kucharzyk K."/>
            <person name="Murdoch R.W."/>
            <person name="Higgins S."/>
            <person name="Loffler F."/>
        </authorList>
    </citation>
    <scope>NUCLEOTIDE SEQUENCE</scope>
</reference>
<dbReference type="PANTHER" id="PTHR43140:SF1">
    <property type="entry name" value="TYPE I RESTRICTION ENZYME ECOKI SPECIFICITY SUBUNIT"/>
    <property type="match status" value="1"/>
</dbReference>
<dbReference type="AlphaFoldDB" id="A0A644VX20"/>
<dbReference type="Gene3D" id="3.90.220.20">
    <property type="entry name" value="DNA methylase specificity domains"/>
    <property type="match status" value="2"/>
</dbReference>
<dbReference type="GO" id="GO:0009307">
    <property type="term" value="P:DNA restriction-modification system"/>
    <property type="evidence" value="ECO:0007669"/>
    <property type="project" value="UniProtKB-KW"/>
</dbReference>
<feature type="domain" description="Type I restriction modification DNA specificity" evidence="5">
    <location>
        <begin position="262"/>
        <end position="449"/>
    </location>
</feature>
<dbReference type="InterPro" id="IPR051212">
    <property type="entry name" value="Type-I_RE_S_subunit"/>
</dbReference>
<evidence type="ECO:0000256" key="3">
    <source>
        <dbReference type="ARBA" id="ARBA00023125"/>
    </source>
</evidence>
<evidence type="ECO:0000256" key="1">
    <source>
        <dbReference type="ARBA" id="ARBA00010923"/>
    </source>
</evidence>
<dbReference type="GO" id="GO:0003677">
    <property type="term" value="F:DNA binding"/>
    <property type="evidence" value="ECO:0007669"/>
    <property type="project" value="UniProtKB-KW"/>
</dbReference>
<dbReference type="SUPFAM" id="SSF116734">
    <property type="entry name" value="DNA methylase specificity domain"/>
    <property type="match status" value="2"/>
</dbReference>
<keyword evidence="4" id="KW-0175">Coiled coil</keyword>
<keyword evidence="2" id="KW-0680">Restriction system</keyword>
<dbReference type="InterPro" id="IPR044946">
    <property type="entry name" value="Restrct_endonuc_typeI_TRD_sf"/>
</dbReference>
<keyword evidence="3" id="KW-0238">DNA-binding</keyword>
<dbReference type="PANTHER" id="PTHR43140">
    <property type="entry name" value="TYPE-1 RESTRICTION ENZYME ECOKI SPECIFICITY PROTEIN"/>
    <property type="match status" value="1"/>
</dbReference>
<dbReference type="InterPro" id="IPR000055">
    <property type="entry name" value="Restrct_endonuc_typeI_TRD"/>
</dbReference>
<comment type="similarity">
    <text evidence="1">Belongs to the type-I restriction system S methylase family.</text>
</comment>
<dbReference type="Pfam" id="PF01420">
    <property type="entry name" value="Methylase_S"/>
    <property type="match status" value="2"/>
</dbReference>
<evidence type="ECO:0000313" key="6">
    <source>
        <dbReference type="EMBL" id="MPL95012.1"/>
    </source>
</evidence>
<comment type="caution">
    <text evidence="6">The sequence shown here is derived from an EMBL/GenBank/DDBJ whole genome shotgun (WGS) entry which is preliminary data.</text>
</comment>